<dbReference type="PANTHER" id="PTHR31901">
    <property type="entry name" value="GH3 DOMAIN-CONTAINING PROTEIN"/>
    <property type="match status" value="1"/>
</dbReference>
<evidence type="ECO:0000256" key="2">
    <source>
        <dbReference type="ARBA" id="ARBA00022598"/>
    </source>
</evidence>
<evidence type="ECO:0000259" key="4">
    <source>
        <dbReference type="Pfam" id="PF23571"/>
    </source>
</evidence>
<dbReference type="Proteomes" id="UP000729402">
    <property type="component" value="Unassembled WGS sequence"/>
</dbReference>
<dbReference type="PANTHER" id="PTHR31901:SF38">
    <property type="entry name" value="INDOLE-3-ACETIC ACID-AMIDO SYNTHETASE GH3.2-RELATED"/>
    <property type="match status" value="1"/>
</dbReference>
<dbReference type="InterPro" id="IPR055377">
    <property type="entry name" value="GH3_M"/>
</dbReference>
<feature type="region of interest" description="Disordered" evidence="3">
    <location>
        <begin position="1"/>
        <end position="55"/>
    </location>
</feature>
<proteinExistence type="inferred from homology"/>
<dbReference type="GO" id="GO:0016881">
    <property type="term" value="F:acid-amino acid ligase activity"/>
    <property type="evidence" value="ECO:0007669"/>
    <property type="project" value="TreeGrafter"/>
</dbReference>
<dbReference type="GO" id="GO:0005737">
    <property type="term" value="C:cytoplasm"/>
    <property type="evidence" value="ECO:0007669"/>
    <property type="project" value="TreeGrafter"/>
</dbReference>
<evidence type="ECO:0000256" key="3">
    <source>
        <dbReference type="SAM" id="MobiDB-lite"/>
    </source>
</evidence>
<keyword evidence="7" id="KW-1185">Reference proteome</keyword>
<protein>
    <submittedName>
        <fullName evidence="6">Uncharacterized protein</fullName>
    </submittedName>
</protein>
<dbReference type="Pfam" id="PF23572">
    <property type="entry name" value="GH3_C"/>
    <property type="match status" value="1"/>
</dbReference>
<feature type="compositionally biased region" description="Basic and acidic residues" evidence="3">
    <location>
        <begin position="35"/>
        <end position="44"/>
    </location>
</feature>
<dbReference type="EMBL" id="JAAALK010000953">
    <property type="protein sequence ID" value="KAG8044042.1"/>
    <property type="molecule type" value="Genomic_DNA"/>
</dbReference>
<organism evidence="6 7">
    <name type="scientific">Zizania palustris</name>
    <name type="common">Northern wild rice</name>
    <dbReference type="NCBI Taxonomy" id="103762"/>
    <lineage>
        <taxon>Eukaryota</taxon>
        <taxon>Viridiplantae</taxon>
        <taxon>Streptophyta</taxon>
        <taxon>Embryophyta</taxon>
        <taxon>Tracheophyta</taxon>
        <taxon>Spermatophyta</taxon>
        <taxon>Magnoliopsida</taxon>
        <taxon>Liliopsida</taxon>
        <taxon>Poales</taxon>
        <taxon>Poaceae</taxon>
        <taxon>BOP clade</taxon>
        <taxon>Oryzoideae</taxon>
        <taxon>Oryzeae</taxon>
        <taxon>Zizaniinae</taxon>
        <taxon>Zizania</taxon>
    </lineage>
</organism>
<evidence type="ECO:0000256" key="1">
    <source>
        <dbReference type="ARBA" id="ARBA00008068"/>
    </source>
</evidence>
<dbReference type="OrthoDB" id="10004661at2759"/>
<feature type="domain" description="GH3 middle" evidence="4">
    <location>
        <begin position="77"/>
        <end position="155"/>
    </location>
</feature>
<comment type="caution">
    <text evidence="6">The sequence shown here is derived from an EMBL/GenBank/DDBJ whole genome shotgun (WGS) entry which is preliminary data.</text>
</comment>
<evidence type="ECO:0000313" key="7">
    <source>
        <dbReference type="Proteomes" id="UP000729402"/>
    </source>
</evidence>
<sequence>MRRPVPRRAAAGPEAWRAQTASIKQGAPATARSRGAGEDEEPRKGWSFPRGGGGSASSECYFGLNLRPMCDPSEVSYTIMPNMGYFELMPHDPNAAPLPRDAPPPRLVDLADAEVGREYELVITTYARLCRYRVGDILQVTGFHNAAPQFRFVRRKNVLLSIDSDKTDEAELQAAVERASALLAPYDDASIVEYTSQADAATILGHYVVYWELMVREGGA</sequence>
<dbReference type="InterPro" id="IPR004993">
    <property type="entry name" value="GH3"/>
</dbReference>
<evidence type="ECO:0000259" key="5">
    <source>
        <dbReference type="Pfam" id="PF23572"/>
    </source>
</evidence>
<reference evidence="6" key="2">
    <citation type="submission" date="2021-02" db="EMBL/GenBank/DDBJ databases">
        <authorList>
            <person name="Kimball J.A."/>
            <person name="Haas M.W."/>
            <person name="Macchietto M."/>
            <person name="Kono T."/>
            <person name="Duquette J."/>
            <person name="Shao M."/>
        </authorList>
    </citation>
    <scope>NUCLEOTIDE SEQUENCE</scope>
    <source>
        <tissue evidence="6">Fresh leaf tissue</tissue>
    </source>
</reference>
<dbReference type="Pfam" id="PF23571">
    <property type="entry name" value="GH3_M"/>
    <property type="match status" value="1"/>
</dbReference>
<comment type="similarity">
    <text evidence="1">Belongs to the IAA-amido conjugating enzyme family.</text>
</comment>
<reference evidence="6" key="1">
    <citation type="journal article" date="2021" name="bioRxiv">
        <title>Whole Genome Assembly and Annotation of Northern Wild Rice, Zizania palustris L., Supports a Whole Genome Duplication in the Zizania Genus.</title>
        <authorList>
            <person name="Haas M."/>
            <person name="Kono T."/>
            <person name="Macchietto M."/>
            <person name="Millas R."/>
            <person name="McGilp L."/>
            <person name="Shao M."/>
            <person name="Duquette J."/>
            <person name="Hirsch C.N."/>
            <person name="Kimball J."/>
        </authorList>
    </citation>
    <scope>NUCLEOTIDE SEQUENCE</scope>
    <source>
        <tissue evidence="6">Fresh leaf tissue</tissue>
    </source>
</reference>
<keyword evidence="2" id="KW-0436">Ligase</keyword>
<dbReference type="InterPro" id="IPR055378">
    <property type="entry name" value="GH3_C"/>
</dbReference>
<dbReference type="AlphaFoldDB" id="A0A8J5UV08"/>
<accession>A0A8J5UV08</accession>
<gene>
    <name evidence="6" type="ORF">GUJ93_ZPchr0458g22863</name>
</gene>
<evidence type="ECO:0000313" key="6">
    <source>
        <dbReference type="EMBL" id="KAG8044042.1"/>
    </source>
</evidence>
<name>A0A8J5UV08_ZIZPA</name>
<feature type="domain" description="GH3 C-terminal" evidence="5">
    <location>
        <begin position="171"/>
        <end position="214"/>
    </location>
</feature>